<evidence type="ECO:0000313" key="18">
    <source>
        <dbReference type="EMBL" id="SVA77771.1"/>
    </source>
</evidence>
<dbReference type="Pfam" id="PF02403">
    <property type="entry name" value="Seryl_tRNA_N"/>
    <property type="match status" value="1"/>
</dbReference>
<evidence type="ECO:0000256" key="2">
    <source>
        <dbReference type="ARBA" id="ARBA00005045"/>
    </source>
</evidence>
<dbReference type="InterPro" id="IPR045864">
    <property type="entry name" value="aa-tRNA-synth_II/BPL/LPL"/>
</dbReference>
<dbReference type="GO" id="GO:0005737">
    <property type="term" value="C:cytoplasm"/>
    <property type="evidence" value="ECO:0007669"/>
    <property type="project" value="UniProtKB-SubCell"/>
</dbReference>
<dbReference type="GO" id="GO:0005524">
    <property type="term" value="F:ATP binding"/>
    <property type="evidence" value="ECO:0007669"/>
    <property type="project" value="UniProtKB-KW"/>
</dbReference>
<name>A0A381YMF4_9ZZZZ</name>
<dbReference type="InterPro" id="IPR002314">
    <property type="entry name" value="aa-tRNA-synt_IIb"/>
</dbReference>
<evidence type="ECO:0000256" key="9">
    <source>
        <dbReference type="ARBA" id="ARBA00022917"/>
    </source>
</evidence>
<dbReference type="PIRSF" id="PIRSF001529">
    <property type="entry name" value="Ser-tRNA-synth_IIa"/>
    <property type="match status" value="1"/>
</dbReference>
<dbReference type="HAMAP" id="MF_00176">
    <property type="entry name" value="Ser_tRNA_synth_type1"/>
    <property type="match status" value="1"/>
</dbReference>
<evidence type="ECO:0000256" key="1">
    <source>
        <dbReference type="ARBA" id="ARBA00004496"/>
    </source>
</evidence>
<reference evidence="18" key="1">
    <citation type="submission" date="2018-05" db="EMBL/GenBank/DDBJ databases">
        <authorList>
            <person name="Lanie J.A."/>
            <person name="Ng W.-L."/>
            <person name="Kazmierczak K.M."/>
            <person name="Andrzejewski T.M."/>
            <person name="Davidsen T.M."/>
            <person name="Wayne K.J."/>
            <person name="Tettelin H."/>
            <person name="Glass J.I."/>
            <person name="Rusch D."/>
            <person name="Podicherti R."/>
            <person name="Tsui H.-C.T."/>
            <person name="Winkler M.E."/>
        </authorList>
    </citation>
    <scope>NUCLEOTIDE SEQUENCE</scope>
</reference>
<keyword evidence="9" id="KW-0648">Protein biosynthesis</keyword>
<protein>
    <recommendedName>
        <fullName evidence="13">Serine--tRNA ligase</fullName>
        <ecNumber evidence="4">6.1.1.11</ecNumber>
    </recommendedName>
    <alternativeName>
        <fullName evidence="11">Seryl-tRNA synthetase</fullName>
    </alternativeName>
    <alternativeName>
        <fullName evidence="12">Seryl-tRNA(Ser/Sec) synthetase</fullName>
    </alternativeName>
</protein>
<organism evidence="18">
    <name type="scientific">marine metagenome</name>
    <dbReference type="NCBI Taxonomy" id="408172"/>
    <lineage>
        <taxon>unclassified sequences</taxon>
        <taxon>metagenomes</taxon>
        <taxon>ecological metagenomes</taxon>
    </lineage>
</organism>
<evidence type="ECO:0000256" key="11">
    <source>
        <dbReference type="ARBA" id="ARBA00031113"/>
    </source>
</evidence>
<keyword evidence="8" id="KW-0067">ATP-binding</keyword>
<dbReference type="Pfam" id="PF00587">
    <property type="entry name" value="tRNA-synt_2b"/>
    <property type="match status" value="1"/>
</dbReference>
<evidence type="ECO:0000256" key="12">
    <source>
        <dbReference type="ARBA" id="ARBA00033352"/>
    </source>
</evidence>
<dbReference type="NCBIfam" id="TIGR00414">
    <property type="entry name" value="serS"/>
    <property type="match status" value="1"/>
</dbReference>
<dbReference type="InterPro" id="IPR033729">
    <property type="entry name" value="SerRS_core"/>
</dbReference>
<comment type="pathway">
    <text evidence="2">Aminoacyl-tRNA biosynthesis; selenocysteinyl-tRNA(Sec) biosynthesis; L-seryl-tRNA(Sec) from L-serine and tRNA(Sec): step 1/1.</text>
</comment>
<evidence type="ECO:0000256" key="16">
    <source>
        <dbReference type="SAM" id="Coils"/>
    </source>
</evidence>
<evidence type="ECO:0000256" key="14">
    <source>
        <dbReference type="ARBA" id="ARBA00047929"/>
    </source>
</evidence>
<dbReference type="PROSITE" id="PS50862">
    <property type="entry name" value="AA_TRNA_LIGASE_II"/>
    <property type="match status" value="1"/>
</dbReference>
<dbReference type="PANTHER" id="PTHR43697">
    <property type="entry name" value="SERYL-TRNA SYNTHETASE"/>
    <property type="match status" value="1"/>
</dbReference>
<evidence type="ECO:0000256" key="13">
    <source>
        <dbReference type="ARBA" id="ARBA00039158"/>
    </source>
</evidence>
<evidence type="ECO:0000256" key="4">
    <source>
        <dbReference type="ARBA" id="ARBA00012840"/>
    </source>
</evidence>
<comment type="catalytic activity">
    <reaction evidence="15">
        <text>tRNA(Ser) + L-serine + ATP = L-seryl-tRNA(Ser) + AMP + diphosphate + H(+)</text>
        <dbReference type="Rhea" id="RHEA:12292"/>
        <dbReference type="Rhea" id="RHEA-COMP:9669"/>
        <dbReference type="Rhea" id="RHEA-COMP:9703"/>
        <dbReference type="ChEBI" id="CHEBI:15378"/>
        <dbReference type="ChEBI" id="CHEBI:30616"/>
        <dbReference type="ChEBI" id="CHEBI:33019"/>
        <dbReference type="ChEBI" id="CHEBI:33384"/>
        <dbReference type="ChEBI" id="CHEBI:78442"/>
        <dbReference type="ChEBI" id="CHEBI:78533"/>
        <dbReference type="ChEBI" id="CHEBI:456215"/>
        <dbReference type="EC" id="6.1.1.11"/>
    </reaction>
</comment>
<dbReference type="AlphaFoldDB" id="A0A381YMF4"/>
<proteinExistence type="inferred from homology"/>
<keyword evidence="7" id="KW-0547">Nucleotide-binding</keyword>
<evidence type="ECO:0000256" key="7">
    <source>
        <dbReference type="ARBA" id="ARBA00022741"/>
    </source>
</evidence>
<evidence type="ECO:0000256" key="15">
    <source>
        <dbReference type="ARBA" id="ARBA00048823"/>
    </source>
</evidence>
<evidence type="ECO:0000256" key="3">
    <source>
        <dbReference type="ARBA" id="ARBA00010728"/>
    </source>
</evidence>
<dbReference type="Gene3D" id="3.30.930.10">
    <property type="entry name" value="Bira Bifunctional Protein, Domain 2"/>
    <property type="match status" value="1"/>
</dbReference>
<comment type="catalytic activity">
    <reaction evidence="14">
        <text>tRNA(Sec) + L-serine + ATP = L-seryl-tRNA(Sec) + AMP + diphosphate + H(+)</text>
        <dbReference type="Rhea" id="RHEA:42580"/>
        <dbReference type="Rhea" id="RHEA-COMP:9742"/>
        <dbReference type="Rhea" id="RHEA-COMP:10128"/>
        <dbReference type="ChEBI" id="CHEBI:15378"/>
        <dbReference type="ChEBI" id="CHEBI:30616"/>
        <dbReference type="ChEBI" id="CHEBI:33019"/>
        <dbReference type="ChEBI" id="CHEBI:33384"/>
        <dbReference type="ChEBI" id="CHEBI:78442"/>
        <dbReference type="ChEBI" id="CHEBI:78533"/>
        <dbReference type="ChEBI" id="CHEBI:456215"/>
        <dbReference type="EC" id="6.1.1.11"/>
    </reaction>
</comment>
<dbReference type="EC" id="6.1.1.11" evidence="4"/>
<dbReference type="InterPro" id="IPR002317">
    <property type="entry name" value="Ser-tRNA-ligase_type_1"/>
</dbReference>
<dbReference type="SUPFAM" id="SSF55681">
    <property type="entry name" value="Class II aaRS and biotin synthetases"/>
    <property type="match status" value="1"/>
</dbReference>
<dbReference type="SUPFAM" id="SSF46589">
    <property type="entry name" value="tRNA-binding arm"/>
    <property type="match status" value="1"/>
</dbReference>
<dbReference type="CDD" id="cd00770">
    <property type="entry name" value="SerRS_core"/>
    <property type="match status" value="1"/>
</dbReference>
<dbReference type="PANTHER" id="PTHR43697:SF1">
    <property type="entry name" value="SERINE--TRNA LIGASE"/>
    <property type="match status" value="1"/>
</dbReference>
<dbReference type="InterPro" id="IPR015866">
    <property type="entry name" value="Ser-tRNA-synth_1_N"/>
</dbReference>
<dbReference type="EMBL" id="UINC01018501">
    <property type="protein sequence ID" value="SVA77771.1"/>
    <property type="molecule type" value="Genomic_DNA"/>
</dbReference>
<comment type="similarity">
    <text evidence="3">Belongs to the class-II aminoacyl-tRNA synthetase family. Type-1 seryl-tRNA synthetase subfamily.</text>
</comment>
<evidence type="ECO:0000256" key="5">
    <source>
        <dbReference type="ARBA" id="ARBA00022490"/>
    </source>
</evidence>
<evidence type="ECO:0000259" key="17">
    <source>
        <dbReference type="PROSITE" id="PS50862"/>
    </source>
</evidence>
<feature type="coiled-coil region" evidence="16">
    <location>
        <begin position="27"/>
        <end position="78"/>
    </location>
</feature>
<dbReference type="GO" id="GO:0004828">
    <property type="term" value="F:serine-tRNA ligase activity"/>
    <property type="evidence" value="ECO:0007669"/>
    <property type="project" value="UniProtKB-EC"/>
</dbReference>
<evidence type="ECO:0000256" key="10">
    <source>
        <dbReference type="ARBA" id="ARBA00023146"/>
    </source>
</evidence>
<dbReference type="InterPro" id="IPR010978">
    <property type="entry name" value="tRNA-bd_arm"/>
</dbReference>
<evidence type="ECO:0000256" key="6">
    <source>
        <dbReference type="ARBA" id="ARBA00022598"/>
    </source>
</evidence>
<evidence type="ECO:0000256" key="8">
    <source>
        <dbReference type="ARBA" id="ARBA00022840"/>
    </source>
</evidence>
<keyword evidence="10" id="KW-0030">Aminoacyl-tRNA synthetase</keyword>
<feature type="domain" description="Aminoacyl-transfer RNA synthetases class-II family profile" evidence="17">
    <location>
        <begin position="153"/>
        <end position="389"/>
    </location>
</feature>
<sequence length="403" mass="46079">MKQRGEQSLSKKILEIDEQKRNTQTLLQNFLSERNALSKEIGKLKTEKKDASKELKKVDNLKNELSNLKELETVKEDELFSILSRLPNIPHSTIPTGLNEKDNVLYREWGNKPDFLFQPKKHFEIGENLNLMNFDIASKLSGSRFVVLKSQLSRLERAIANFMLDKHTVDNGYSEINVPFLVKDDALFGTGQLPKFSEDLFTAGDNHWLIPTAEVPLTNLVRDQILNINTLPMRVTSYTPCFRSEAGAAGKDTRGMLRQHQFTKVELVSIVVPEHSEEEIERMLKSAESILQELNIHYRVMTLCTGDMGFSAQKTYDIEVWLPGENNYREISSCSNCGDFQARRMNARYKKENRNLFVHTLNGSGLAVGRTMIAILENYQNSEGNVIIPDVLRKYFNNQSTLL</sequence>
<comment type="subcellular location">
    <subcellularLocation>
        <location evidence="1">Cytoplasm</location>
    </subcellularLocation>
</comment>
<dbReference type="Gene3D" id="1.10.287.40">
    <property type="entry name" value="Serine-tRNA synthetase, tRNA binding domain"/>
    <property type="match status" value="1"/>
</dbReference>
<dbReference type="InterPro" id="IPR006195">
    <property type="entry name" value="aa-tRNA-synth_II"/>
</dbReference>
<gene>
    <name evidence="18" type="ORF">METZ01_LOCUS130625</name>
</gene>
<dbReference type="InterPro" id="IPR042103">
    <property type="entry name" value="SerRS_1_N_sf"/>
</dbReference>
<dbReference type="GO" id="GO:0006434">
    <property type="term" value="P:seryl-tRNA aminoacylation"/>
    <property type="evidence" value="ECO:0007669"/>
    <property type="project" value="InterPro"/>
</dbReference>
<dbReference type="PRINTS" id="PR00981">
    <property type="entry name" value="TRNASYNTHSER"/>
</dbReference>
<keyword evidence="6" id="KW-0436">Ligase</keyword>
<keyword evidence="16" id="KW-0175">Coiled coil</keyword>
<keyword evidence="5" id="KW-0963">Cytoplasm</keyword>
<accession>A0A381YMF4</accession>